<keyword evidence="3" id="KW-1185">Reference proteome</keyword>
<dbReference type="Proteomes" id="UP001595839">
    <property type="component" value="Unassembled WGS sequence"/>
</dbReference>
<reference evidence="3" key="1">
    <citation type="journal article" date="2019" name="Int. J. Syst. Evol. Microbiol.">
        <title>The Global Catalogue of Microorganisms (GCM) 10K type strain sequencing project: providing services to taxonomists for standard genome sequencing and annotation.</title>
        <authorList>
            <consortium name="The Broad Institute Genomics Platform"/>
            <consortium name="The Broad Institute Genome Sequencing Center for Infectious Disease"/>
            <person name="Wu L."/>
            <person name="Ma J."/>
        </authorList>
    </citation>
    <scope>NUCLEOTIDE SEQUENCE [LARGE SCALE GENOMIC DNA]</scope>
    <source>
        <strain evidence="3">CGMCC 4.7177</strain>
    </source>
</reference>
<dbReference type="InterPro" id="IPR049248">
    <property type="entry name" value="DUF6881"/>
</dbReference>
<dbReference type="Pfam" id="PF21812">
    <property type="entry name" value="DUF6881"/>
    <property type="match status" value="1"/>
</dbReference>
<name>A0ABV9AID4_9ACTN</name>
<evidence type="ECO:0000259" key="1">
    <source>
        <dbReference type="Pfam" id="PF21812"/>
    </source>
</evidence>
<evidence type="ECO:0000313" key="3">
    <source>
        <dbReference type="Proteomes" id="UP001595839"/>
    </source>
</evidence>
<proteinExistence type="predicted"/>
<dbReference type="RefSeq" id="WP_381167765.1">
    <property type="nucleotide sequence ID" value="NZ_JBHSFK010000002.1"/>
</dbReference>
<comment type="caution">
    <text evidence="2">The sequence shown here is derived from an EMBL/GenBank/DDBJ whole genome shotgun (WGS) entry which is preliminary data.</text>
</comment>
<organism evidence="2 3">
    <name type="scientific">Streptomyces vulcanius</name>
    <dbReference type="NCBI Taxonomy" id="1441876"/>
    <lineage>
        <taxon>Bacteria</taxon>
        <taxon>Bacillati</taxon>
        <taxon>Actinomycetota</taxon>
        <taxon>Actinomycetes</taxon>
        <taxon>Kitasatosporales</taxon>
        <taxon>Streptomycetaceae</taxon>
        <taxon>Streptomyces</taxon>
    </lineage>
</organism>
<feature type="domain" description="DUF6881" evidence="1">
    <location>
        <begin position="129"/>
        <end position="207"/>
    </location>
</feature>
<accession>A0ABV9AID4</accession>
<sequence>MLHIDPSAIPDYFERWPKQGNGEMHELTKFLGFSTMTVELRQITEENIDEWLYRLDVFYSLYGLLTIDGTERKVSREELEGHIGLKINAGEMDRAEFDEKIAELRYYREHNRPRPLFVHLRRTSLHRLDQPCDIYQYVHRKDGEEQQRVEVYPDGRLLWVEGNYDGTGEIDWDYATFRGLEAHNARPGWEAEFVEEEMFQRLWERARADLCGWVEELKGTKEWSTIDETESVYCTQPRNDAGSAFCVEHYEMARRMFPRLFPAT</sequence>
<dbReference type="EMBL" id="JBHSFK010000002">
    <property type="protein sequence ID" value="MFC4498455.1"/>
    <property type="molecule type" value="Genomic_DNA"/>
</dbReference>
<protein>
    <recommendedName>
        <fullName evidence="1">DUF6881 domain-containing protein</fullName>
    </recommendedName>
</protein>
<evidence type="ECO:0000313" key="2">
    <source>
        <dbReference type="EMBL" id="MFC4498455.1"/>
    </source>
</evidence>
<gene>
    <name evidence="2" type="ORF">ACFPIH_02780</name>
</gene>